<sequence length="466" mass="51579">MGHSGRLGAVEDAALGTLAEDTLDYDEDAGVLALDGSLLSETVGFLVAGVGGVVLMLAGTALTFAGADGWARWTLGAGAALVLLVLAMLLVLRYAPDRPAVEFRLAEGVAAYRGATVPLAELEPAHLAWRGGRVFKRLHLRHPLIRRRIAAFFAGEADAAEEFRERLWELLSEPHLPGPATPVQRWILGAGALYGAINGFRLDRLGGDPSPEGALADGRAALELLQEPWNVYDLDQLLAAVTWLVQDGHRADFAQDADLAARPAAEQDEYARLLREVDGLIAEDRMEPPFVERLIELVRVRYGTEGEVYAKLVPSLLRDEPGADASEEGAALAQFLGQLFNDRDHAAEELHRLDVLADPGLRANTGRFLIWDYSRALMLYRWGHMAGWLTERYCWDRMLPLARDIQRGYGSWQDMATCYLQGRRLWSGADEEARAEYDRLMEELTGDSLSPWNLVPWDLDLRDDWS</sequence>
<reference evidence="3 4" key="1">
    <citation type="submission" date="2021-07" db="EMBL/GenBank/DDBJ databases">
        <title>Actinomadura sp. PM05-2 isolated from lichen.</title>
        <authorList>
            <person name="Somphong A."/>
            <person name="Phongsopitanun W."/>
            <person name="Tanasupawat S."/>
            <person name="Peongsungnone V."/>
        </authorList>
    </citation>
    <scope>NUCLEOTIDE SEQUENCE [LARGE SCALE GENOMIC DNA]</scope>
    <source>
        <strain evidence="3 4">PM05-2</strain>
    </source>
</reference>
<protein>
    <submittedName>
        <fullName evidence="3">DUF1266 domain-containing protein</fullName>
    </submittedName>
</protein>
<feature type="transmembrane region" description="Helical" evidence="1">
    <location>
        <begin position="43"/>
        <end position="67"/>
    </location>
</feature>
<keyword evidence="1" id="KW-0812">Transmembrane</keyword>
<feature type="domain" description="DUF1266" evidence="2">
    <location>
        <begin position="225"/>
        <end position="457"/>
    </location>
</feature>
<feature type="transmembrane region" description="Helical" evidence="1">
    <location>
        <begin position="73"/>
        <end position="95"/>
    </location>
</feature>
<accession>A0ABS7FYA6</accession>
<evidence type="ECO:0000256" key="1">
    <source>
        <dbReference type="SAM" id="Phobius"/>
    </source>
</evidence>
<evidence type="ECO:0000259" key="2">
    <source>
        <dbReference type="Pfam" id="PF06889"/>
    </source>
</evidence>
<dbReference type="EMBL" id="JAIBOA010000015">
    <property type="protein sequence ID" value="MBW8485296.1"/>
    <property type="molecule type" value="Genomic_DNA"/>
</dbReference>
<dbReference type="RefSeq" id="WP_220168521.1">
    <property type="nucleotide sequence ID" value="NZ_JAIBOA010000015.1"/>
</dbReference>
<name>A0ABS7FYA6_9ACTN</name>
<keyword evidence="4" id="KW-1185">Reference proteome</keyword>
<evidence type="ECO:0000313" key="4">
    <source>
        <dbReference type="Proteomes" id="UP000774570"/>
    </source>
</evidence>
<evidence type="ECO:0000313" key="3">
    <source>
        <dbReference type="EMBL" id="MBW8485296.1"/>
    </source>
</evidence>
<gene>
    <name evidence="3" type="ORF">K1Y72_23150</name>
</gene>
<dbReference type="Pfam" id="PF06889">
    <property type="entry name" value="DUF1266"/>
    <property type="match status" value="1"/>
</dbReference>
<comment type="caution">
    <text evidence="3">The sequence shown here is derived from an EMBL/GenBank/DDBJ whole genome shotgun (WGS) entry which is preliminary data.</text>
</comment>
<proteinExistence type="predicted"/>
<keyword evidence="1" id="KW-1133">Transmembrane helix</keyword>
<dbReference type="Proteomes" id="UP000774570">
    <property type="component" value="Unassembled WGS sequence"/>
</dbReference>
<keyword evidence="1" id="KW-0472">Membrane</keyword>
<dbReference type="InterPro" id="IPR009677">
    <property type="entry name" value="DUF1266"/>
</dbReference>
<organism evidence="3 4">
    <name type="scientific">Actinomadura parmotrematis</name>
    <dbReference type="NCBI Taxonomy" id="2864039"/>
    <lineage>
        <taxon>Bacteria</taxon>
        <taxon>Bacillati</taxon>
        <taxon>Actinomycetota</taxon>
        <taxon>Actinomycetes</taxon>
        <taxon>Streptosporangiales</taxon>
        <taxon>Thermomonosporaceae</taxon>
        <taxon>Actinomadura</taxon>
    </lineage>
</organism>